<feature type="domain" description="Sigma-54 factor interaction" evidence="4">
    <location>
        <begin position="183"/>
        <end position="417"/>
    </location>
</feature>
<dbReference type="Pfam" id="PF03610">
    <property type="entry name" value="EIIA-man"/>
    <property type="match status" value="1"/>
</dbReference>
<dbReference type="GO" id="GO:0005524">
    <property type="term" value="F:ATP binding"/>
    <property type="evidence" value="ECO:0007669"/>
    <property type="project" value="UniProtKB-KW"/>
</dbReference>
<dbReference type="GO" id="GO:0006355">
    <property type="term" value="P:regulation of DNA-templated transcription"/>
    <property type="evidence" value="ECO:0007669"/>
    <property type="project" value="InterPro"/>
</dbReference>
<dbReference type="GO" id="GO:0016740">
    <property type="term" value="F:transferase activity"/>
    <property type="evidence" value="ECO:0007669"/>
    <property type="project" value="UniProtKB-KW"/>
</dbReference>
<dbReference type="InterPro" id="IPR025943">
    <property type="entry name" value="Sigma_54_int_dom_ATP-bd_2"/>
</dbReference>
<dbReference type="Gene3D" id="1.10.1790.10">
    <property type="entry name" value="PRD domain"/>
    <property type="match status" value="1"/>
</dbReference>
<dbReference type="PROSITE" id="PS51372">
    <property type="entry name" value="PRD_2"/>
    <property type="match status" value="1"/>
</dbReference>
<dbReference type="Gene3D" id="3.40.50.510">
    <property type="entry name" value="Phosphotransferase system, mannose-type IIA component"/>
    <property type="match status" value="1"/>
</dbReference>
<keyword evidence="9" id="KW-1185">Reference proteome</keyword>
<dbReference type="Proteomes" id="UP000199263">
    <property type="component" value="Unassembled WGS sequence"/>
</dbReference>
<proteinExistence type="predicted"/>
<dbReference type="InterPro" id="IPR036634">
    <property type="entry name" value="PRD_sf"/>
</dbReference>
<keyword evidence="2" id="KW-0547">Nucleotide-binding</keyword>
<dbReference type="Gene3D" id="3.40.50.300">
    <property type="entry name" value="P-loop containing nucleotide triphosphate hydrolases"/>
    <property type="match status" value="1"/>
</dbReference>
<dbReference type="SUPFAM" id="SSF52540">
    <property type="entry name" value="P-loop containing nucleoside triphosphate hydrolases"/>
    <property type="match status" value="1"/>
</dbReference>
<dbReference type="InterPro" id="IPR011608">
    <property type="entry name" value="PRD"/>
</dbReference>
<reference evidence="8 9" key="1">
    <citation type="submission" date="2016-10" db="EMBL/GenBank/DDBJ databases">
        <authorList>
            <person name="de Groot N.N."/>
        </authorList>
    </citation>
    <scope>NUCLEOTIDE SEQUENCE [LARGE SCALE GENOMIC DNA]</scope>
    <source>
        <strain evidence="8 9">DSM 12992</strain>
    </source>
</reference>
<dbReference type="PROSITE" id="PS00676">
    <property type="entry name" value="SIGMA54_INTERACT_2"/>
    <property type="match status" value="1"/>
</dbReference>
<accession>A0A1I1JW24</accession>
<feature type="domain" description="PTS EIIA type-2" evidence="5">
    <location>
        <begin position="882"/>
        <end position="1018"/>
    </location>
</feature>
<dbReference type="InterPro" id="IPR027417">
    <property type="entry name" value="P-loop_NTPase"/>
</dbReference>
<name>A0A1I1JW24_9CLOT</name>
<keyword evidence="1" id="KW-0808">Transferase</keyword>
<dbReference type="CDD" id="cd00009">
    <property type="entry name" value="AAA"/>
    <property type="match status" value="1"/>
</dbReference>
<dbReference type="GO" id="GO:0016020">
    <property type="term" value="C:membrane"/>
    <property type="evidence" value="ECO:0007669"/>
    <property type="project" value="InterPro"/>
</dbReference>
<evidence type="ECO:0000259" key="5">
    <source>
        <dbReference type="PROSITE" id="PS51094"/>
    </source>
</evidence>
<keyword evidence="8" id="KW-0238">DNA-binding</keyword>
<dbReference type="InterPro" id="IPR002178">
    <property type="entry name" value="PTS_EIIA_type-2_dom"/>
</dbReference>
<dbReference type="InterPro" id="IPR002078">
    <property type="entry name" value="Sigma_54_int"/>
</dbReference>
<dbReference type="SMART" id="SM00382">
    <property type="entry name" value="AAA"/>
    <property type="match status" value="1"/>
</dbReference>
<evidence type="ECO:0000313" key="9">
    <source>
        <dbReference type="Proteomes" id="UP000199263"/>
    </source>
</evidence>
<dbReference type="Pfam" id="PF00874">
    <property type="entry name" value="PRD"/>
    <property type="match status" value="1"/>
</dbReference>
<organism evidence="8 9">
    <name type="scientific">Clostridium uliginosum</name>
    <dbReference type="NCBI Taxonomy" id="119641"/>
    <lineage>
        <taxon>Bacteria</taxon>
        <taxon>Bacillati</taxon>
        <taxon>Bacillota</taxon>
        <taxon>Clostridia</taxon>
        <taxon>Eubacteriales</taxon>
        <taxon>Clostridiaceae</taxon>
        <taxon>Clostridium</taxon>
    </lineage>
</organism>
<evidence type="ECO:0000256" key="3">
    <source>
        <dbReference type="ARBA" id="ARBA00022840"/>
    </source>
</evidence>
<evidence type="ECO:0000259" key="4">
    <source>
        <dbReference type="PROSITE" id="PS50045"/>
    </source>
</evidence>
<feature type="domain" description="PTS EIIA type-4" evidence="6">
    <location>
        <begin position="647"/>
        <end position="775"/>
    </location>
</feature>
<dbReference type="PROSITE" id="PS50045">
    <property type="entry name" value="SIGMA54_INTERACT_4"/>
    <property type="match status" value="1"/>
</dbReference>
<dbReference type="CDD" id="cd00211">
    <property type="entry name" value="PTS_IIA_fru"/>
    <property type="match status" value="1"/>
</dbReference>
<dbReference type="InterPro" id="IPR016152">
    <property type="entry name" value="PTrfase/Anion_transptr"/>
</dbReference>
<evidence type="ECO:0000259" key="6">
    <source>
        <dbReference type="PROSITE" id="PS51096"/>
    </source>
</evidence>
<keyword evidence="3" id="KW-0067">ATP-binding</keyword>
<evidence type="ECO:0000259" key="7">
    <source>
        <dbReference type="PROSITE" id="PS51372"/>
    </source>
</evidence>
<dbReference type="EMBL" id="FOMG01000004">
    <property type="protein sequence ID" value="SFC49983.1"/>
    <property type="molecule type" value="Genomic_DNA"/>
</dbReference>
<dbReference type="InterPro" id="IPR004701">
    <property type="entry name" value="PTS_EIIA_man-typ"/>
</dbReference>
<dbReference type="PROSITE" id="PS51094">
    <property type="entry name" value="PTS_EIIA_TYPE_2"/>
    <property type="match status" value="1"/>
</dbReference>
<evidence type="ECO:0000256" key="2">
    <source>
        <dbReference type="ARBA" id="ARBA00022741"/>
    </source>
</evidence>
<dbReference type="GO" id="GO:0009401">
    <property type="term" value="P:phosphoenolpyruvate-dependent sugar phosphotransferase system"/>
    <property type="evidence" value="ECO:0007669"/>
    <property type="project" value="InterPro"/>
</dbReference>
<dbReference type="InterPro" id="IPR003593">
    <property type="entry name" value="AAA+_ATPase"/>
</dbReference>
<feature type="domain" description="PRD" evidence="7">
    <location>
        <begin position="541"/>
        <end position="645"/>
    </location>
</feature>
<dbReference type="SUPFAM" id="SSF63520">
    <property type="entry name" value="PTS-regulatory domain, PRD"/>
    <property type="match status" value="1"/>
</dbReference>
<dbReference type="PANTHER" id="PTHR32071">
    <property type="entry name" value="TRANSCRIPTIONAL REGULATORY PROTEIN"/>
    <property type="match status" value="1"/>
</dbReference>
<dbReference type="SUPFAM" id="SSF55804">
    <property type="entry name" value="Phoshotransferase/anion transport protein"/>
    <property type="match status" value="1"/>
</dbReference>
<dbReference type="Gene3D" id="3.40.930.10">
    <property type="entry name" value="Mannitol-specific EII, Chain A"/>
    <property type="match status" value="1"/>
</dbReference>
<dbReference type="Pfam" id="PF00158">
    <property type="entry name" value="Sigma54_activat"/>
    <property type="match status" value="1"/>
</dbReference>
<dbReference type="PANTHER" id="PTHR32071:SF90">
    <property type="entry name" value="TRANSCRIPTIONAL REGULATORY PROTEIN LEVR"/>
    <property type="match status" value="1"/>
</dbReference>
<evidence type="ECO:0000313" key="8">
    <source>
        <dbReference type="EMBL" id="SFC49983.1"/>
    </source>
</evidence>
<gene>
    <name evidence="8" type="ORF">SAMN05421842_104101</name>
</gene>
<dbReference type="SUPFAM" id="SSF53062">
    <property type="entry name" value="PTS system fructose IIA component-like"/>
    <property type="match status" value="1"/>
</dbReference>
<dbReference type="InterPro" id="IPR036662">
    <property type="entry name" value="PTS_EIIA_man-typ_sf"/>
</dbReference>
<protein>
    <submittedName>
        <fullName evidence="8">Transcriptional regulator containing an AAA-type ATPase domain and a DNA-binding domain</fullName>
    </submittedName>
</protein>
<dbReference type="GO" id="GO:0003677">
    <property type="term" value="F:DNA binding"/>
    <property type="evidence" value="ECO:0007669"/>
    <property type="project" value="UniProtKB-KW"/>
</dbReference>
<sequence>MPNNDNCKINKNQLKLIKDIYNQIIRGGRILIGNKILELIKNEDKRKPLTDSEIARSVNTTREYITQFRIEKNINNSRQRKESILHDDIKKLIIEDKDISDRQLCKKLSLLGYNISRYSVTLIKKNIIAEMFPQNLDVVESVAENLTEVKPLVNVNMKEISDEESIDTINQENKEKNNYLRKIIGYHGSLKNAISQAEAAVLYPPHGLHTLLLGPSGVGKSFFAESMYNFAINSSYFGKNAPFIIFNCADYVENPQLLLSQLFGYSKGAFTGANTDKVGLVEKANNGILFLDEVHRLPSEGQEILFYLLDKGKYRRLGETENSRTANVMIIAATTEEPESSLLLTFRRRIPMIIELPSINNRPINERYVLIKSFFSQESARVGKELTVSYDVIRSLLLYNCPGNIGQLRSDIQVACARGFFNSLSNNSNEVVIDIKDLPKHVPLGILSVEDRELVSEDIFNEDLVITPNDVVTQKLKDDRYTLPDEIYNNIEEKYYKLEKQGLSKDEINKIIWSKMEFNLNKFAKNIESNVFFPKEELKNIIDEKILNVVENVINIAKQYIENIQENFYYCIAMHLNSTYDRLKQGRIIKNPESDYIKKEYYNEYRIAKILTKEINKSLDIELPEDEIGFIAMYLKTFSTVDKNVSRVAVIVLSHGHVACGMADVANKLLGTNLAVGIEMSLDESPQSLLERTIEIVKKVHEGKGCLLLVDMGSLVTFGEIITKETGIPTKVIGRVDTVMVLEAVRRSLITNSNLHEIAKALDGDKVYVGKVQGVKKYLKTIITICITGEGTALKIKKYLEDVLGNANINLNIIPIGIMNRKNAQDKIIKISKDNDIAAIVGTIDPELESIPFISFKDILKESGKLILKDLLGIESINPLINVIDEELIQIRNDIFTKSDLIEEMCKLLITKGKVKENYTISVYKREMMGGTLFEGTFGIPHGLSEFVEKSSLAIFKLNNPILWDYDCKVDIIIMLALKESDIKIVEKLFDTISMAEVVNRIKQANSPKEISDILLKM</sequence>
<dbReference type="PROSITE" id="PS51096">
    <property type="entry name" value="PTS_EIIA_TYPE_4"/>
    <property type="match status" value="1"/>
</dbReference>
<dbReference type="STRING" id="119641.SAMN05421842_104101"/>
<dbReference type="Pfam" id="PF00359">
    <property type="entry name" value="PTS_EIIA_2"/>
    <property type="match status" value="1"/>
</dbReference>
<evidence type="ECO:0000256" key="1">
    <source>
        <dbReference type="ARBA" id="ARBA00022679"/>
    </source>
</evidence>
<dbReference type="Gene3D" id="1.10.10.60">
    <property type="entry name" value="Homeodomain-like"/>
    <property type="match status" value="1"/>
</dbReference>
<dbReference type="AlphaFoldDB" id="A0A1I1JW24"/>